<dbReference type="EMBL" id="JACIDZ010000026">
    <property type="protein sequence ID" value="MBB4124566.1"/>
    <property type="molecule type" value="Genomic_DNA"/>
</dbReference>
<dbReference type="SUPFAM" id="SSF48008">
    <property type="entry name" value="GntR ligand-binding domain-like"/>
    <property type="match status" value="1"/>
</dbReference>
<dbReference type="Gene3D" id="1.20.120.530">
    <property type="entry name" value="GntR ligand-binding domain-like"/>
    <property type="match status" value="1"/>
</dbReference>
<dbReference type="InterPro" id="IPR036390">
    <property type="entry name" value="WH_DNA-bd_sf"/>
</dbReference>
<dbReference type="InterPro" id="IPR036388">
    <property type="entry name" value="WH-like_DNA-bd_sf"/>
</dbReference>
<sequence length="227" mass="25849">MPEFEFERDRAYRLLLDFFLGGDFDTDTSLSERKLAETLHMGRMPIREALRDLSRDGLLESRPGRGTFLRPLSVDDLREIYEVRYALEGMAAHLAAQNGLTEELAAYDAKFKAMLASPDDYELGAVYDLGAEFHLSMFRAAKNQHLYDIYEPLRLRFRIALGLPKHYDHARVFKSVEEHIEILDAIRAGDSLRAQQLVCRHLAAGLDVRTRIFEKLKDYAGPAAASA</sequence>
<evidence type="ECO:0000256" key="3">
    <source>
        <dbReference type="ARBA" id="ARBA00023163"/>
    </source>
</evidence>
<dbReference type="InterPro" id="IPR000524">
    <property type="entry name" value="Tscrpt_reg_HTH_GntR"/>
</dbReference>
<evidence type="ECO:0000313" key="5">
    <source>
        <dbReference type="EMBL" id="MBB4124566.1"/>
    </source>
</evidence>
<reference evidence="5 6" key="1">
    <citation type="submission" date="2020-08" db="EMBL/GenBank/DDBJ databases">
        <title>Genomic Encyclopedia of Type Strains, Phase IV (KMG-IV): sequencing the most valuable type-strain genomes for metagenomic binning, comparative biology and taxonomic classification.</title>
        <authorList>
            <person name="Goeker M."/>
        </authorList>
    </citation>
    <scope>NUCLEOTIDE SEQUENCE [LARGE SCALE GENOMIC DNA]</scope>
    <source>
        <strain evidence="5 6">DSM 28101</strain>
    </source>
</reference>
<comment type="caution">
    <text evidence="5">The sequence shown here is derived from an EMBL/GenBank/DDBJ whole genome shotgun (WGS) entry which is preliminary data.</text>
</comment>
<dbReference type="PANTHER" id="PTHR43537">
    <property type="entry name" value="TRANSCRIPTIONAL REGULATOR, GNTR FAMILY"/>
    <property type="match status" value="1"/>
</dbReference>
<dbReference type="SMART" id="SM00895">
    <property type="entry name" value="FCD"/>
    <property type="match status" value="1"/>
</dbReference>
<dbReference type="Pfam" id="PF00392">
    <property type="entry name" value="GntR"/>
    <property type="match status" value="1"/>
</dbReference>
<feature type="domain" description="HTH gntR-type" evidence="4">
    <location>
        <begin position="5"/>
        <end position="72"/>
    </location>
</feature>
<gene>
    <name evidence="5" type="ORF">GGR30_004526</name>
</gene>
<dbReference type="SMART" id="SM00345">
    <property type="entry name" value="HTH_GNTR"/>
    <property type="match status" value="1"/>
</dbReference>
<name>A0A7W6KNJ7_9HYPH</name>
<organism evidence="5 6">
    <name type="scientific">Martelella radicis</name>
    <dbReference type="NCBI Taxonomy" id="1397476"/>
    <lineage>
        <taxon>Bacteria</taxon>
        <taxon>Pseudomonadati</taxon>
        <taxon>Pseudomonadota</taxon>
        <taxon>Alphaproteobacteria</taxon>
        <taxon>Hyphomicrobiales</taxon>
        <taxon>Aurantimonadaceae</taxon>
        <taxon>Martelella</taxon>
    </lineage>
</organism>
<proteinExistence type="predicted"/>
<keyword evidence="6" id="KW-1185">Reference proteome</keyword>
<dbReference type="RefSeq" id="WP_183491362.1">
    <property type="nucleotide sequence ID" value="NZ_JACIDZ010000026.1"/>
</dbReference>
<dbReference type="AlphaFoldDB" id="A0A7W6KNJ7"/>
<dbReference type="PROSITE" id="PS50949">
    <property type="entry name" value="HTH_GNTR"/>
    <property type="match status" value="1"/>
</dbReference>
<evidence type="ECO:0000256" key="1">
    <source>
        <dbReference type="ARBA" id="ARBA00023015"/>
    </source>
</evidence>
<evidence type="ECO:0000256" key="2">
    <source>
        <dbReference type="ARBA" id="ARBA00023125"/>
    </source>
</evidence>
<dbReference type="SUPFAM" id="SSF46785">
    <property type="entry name" value="Winged helix' DNA-binding domain"/>
    <property type="match status" value="1"/>
</dbReference>
<dbReference type="InterPro" id="IPR011711">
    <property type="entry name" value="GntR_C"/>
</dbReference>
<protein>
    <submittedName>
        <fullName evidence="5">DNA-binding GntR family transcriptional regulator</fullName>
    </submittedName>
</protein>
<dbReference type="Gene3D" id="1.10.10.10">
    <property type="entry name" value="Winged helix-like DNA-binding domain superfamily/Winged helix DNA-binding domain"/>
    <property type="match status" value="1"/>
</dbReference>
<evidence type="ECO:0000259" key="4">
    <source>
        <dbReference type="PROSITE" id="PS50949"/>
    </source>
</evidence>
<dbReference type="PANTHER" id="PTHR43537:SF44">
    <property type="entry name" value="GNTR FAMILY REGULATORY PROTEIN"/>
    <property type="match status" value="1"/>
</dbReference>
<dbReference type="PRINTS" id="PR00035">
    <property type="entry name" value="HTHGNTR"/>
</dbReference>
<keyword evidence="2 5" id="KW-0238">DNA-binding</keyword>
<dbReference type="GO" id="GO:0003677">
    <property type="term" value="F:DNA binding"/>
    <property type="evidence" value="ECO:0007669"/>
    <property type="project" value="UniProtKB-KW"/>
</dbReference>
<dbReference type="CDD" id="cd07377">
    <property type="entry name" value="WHTH_GntR"/>
    <property type="match status" value="1"/>
</dbReference>
<dbReference type="Pfam" id="PF07729">
    <property type="entry name" value="FCD"/>
    <property type="match status" value="1"/>
</dbReference>
<dbReference type="GO" id="GO:0003700">
    <property type="term" value="F:DNA-binding transcription factor activity"/>
    <property type="evidence" value="ECO:0007669"/>
    <property type="project" value="InterPro"/>
</dbReference>
<keyword evidence="3" id="KW-0804">Transcription</keyword>
<evidence type="ECO:0000313" key="6">
    <source>
        <dbReference type="Proteomes" id="UP000530571"/>
    </source>
</evidence>
<dbReference type="Proteomes" id="UP000530571">
    <property type="component" value="Unassembled WGS sequence"/>
</dbReference>
<dbReference type="InterPro" id="IPR008920">
    <property type="entry name" value="TF_FadR/GntR_C"/>
</dbReference>
<keyword evidence="1" id="KW-0805">Transcription regulation</keyword>
<accession>A0A7W6KNJ7</accession>